<dbReference type="Gene3D" id="6.10.140.390">
    <property type="match status" value="1"/>
</dbReference>
<dbReference type="Proteomes" id="UP000663852">
    <property type="component" value="Unassembled WGS sequence"/>
</dbReference>
<evidence type="ECO:0000313" key="13">
    <source>
        <dbReference type="Proteomes" id="UP000663852"/>
    </source>
</evidence>
<evidence type="ECO:0000259" key="10">
    <source>
        <dbReference type="Pfam" id="PF15898"/>
    </source>
</evidence>
<feature type="region of interest" description="Disordered" evidence="8">
    <location>
        <begin position="810"/>
        <end position="936"/>
    </location>
</feature>
<dbReference type="InterPro" id="IPR036770">
    <property type="entry name" value="Ankyrin_rpt-contain_sf"/>
</dbReference>
<feature type="repeat" description="ANK" evidence="6">
    <location>
        <begin position="530"/>
        <end position="562"/>
    </location>
</feature>
<dbReference type="GO" id="GO:0004857">
    <property type="term" value="F:enzyme inhibitor activity"/>
    <property type="evidence" value="ECO:0007669"/>
    <property type="project" value="TreeGrafter"/>
</dbReference>
<keyword evidence="4" id="KW-1015">Disulfide bond</keyword>
<dbReference type="PANTHER" id="PTHR24179">
    <property type="entry name" value="PROTEIN PHOSPHATASE 1 REGULATORY SUBUNIT 12"/>
    <property type="match status" value="1"/>
</dbReference>
<gene>
    <name evidence="12" type="ORF">EDS130_LOCUS29803</name>
</gene>
<feature type="region of interest" description="Disordered" evidence="8">
    <location>
        <begin position="695"/>
        <end position="724"/>
    </location>
</feature>
<evidence type="ECO:0000256" key="4">
    <source>
        <dbReference type="ARBA" id="ARBA00023157"/>
    </source>
</evidence>
<evidence type="ECO:0000313" key="12">
    <source>
        <dbReference type="EMBL" id="CAF1285685.1"/>
    </source>
</evidence>
<name>A0A815CMF2_ADIRI</name>
<dbReference type="GO" id="GO:0019901">
    <property type="term" value="F:protein kinase binding"/>
    <property type="evidence" value="ECO:0007669"/>
    <property type="project" value="InterPro"/>
</dbReference>
<evidence type="ECO:0000259" key="11">
    <source>
        <dbReference type="Pfam" id="PF23283"/>
    </source>
</evidence>
<feature type="compositionally biased region" description="Polar residues" evidence="8">
    <location>
        <begin position="1130"/>
        <end position="1143"/>
    </location>
</feature>
<evidence type="ECO:0008006" key="14">
    <source>
        <dbReference type="Google" id="ProtNLM"/>
    </source>
</evidence>
<feature type="region of interest" description="Disordered" evidence="8">
    <location>
        <begin position="582"/>
        <end position="673"/>
    </location>
</feature>
<feature type="compositionally biased region" description="Basic and acidic residues" evidence="8">
    <location>
        <begin position="1117"/>
        <end position="1129"/>
    </location>
</feature>
<keyword evidence="9" id="KW-0812">Transmembrane</keyword>
<proteinExistence type="inferred from homology"/>
<dbReference type="InterPro" id="IPR002110">
    <property type="entry name" value="Ankyrin_rpt"/>
</dbReference>
<feature type="region of interest" description="Disordered" evidence="8">
    <location>
        <begin position="1107"/>
        <end position="1148"/>
    </location>
</feature>
<evidence type="ECO:0000256" key="2">
    <source>
        <dbReference type="ARBA" id="ARBA00022729"/>
    </source>
</evidence>
<dbReference type="GO" id="GO:0019208">
    <property type="term" value="F:phosphatase regulator activity"/>
    <property type="evidence" value="ECO:0007669"/>
    <property type="project" value="TreeGrafter"/>
</dbReference>
<dbReference type="InterPro" id="IPR051226">
    <property type="entry name" value="PP1_Regulatory_Subunit"/>
</dbReference>
<evidence type="ECO:0000256" key="1">
    <source>
        <dbReference type="ARBA" id="ARBA00022473"/>
    </source>
</evidence>
<feature type="compositionally biased region" description="Basic residues" evidence="8">
    <location>
        <begin position="1077"/>
        <end position="1091"/>
    </location>
</feature>
<dbReference type="CDD" id="cd21930">
    <property type="entry name" value="IPD_PPP1R12"/>
    <property type="match status" value="1"/>
</dbReference>
<dbReference type="InterPro" id="IPR031775">
    <property type="entry name" value="PRKG1_interact"/>
</dbReference>
<dbReference type="PANTHER" id="PTHR24179:SF21">
    <property type="entry name" value="MYOSIN BINDING SUBUNIT, ISOFORM O"/>
    <property type="match status" value="1"/>
</dbReference>
<dbReference type="GO" id="GO:0005737">
    <property type="term" value="C:cytoplasm"/>
    <property type="evidence" value="ECO:0007669"/>
    <property type="project" value="TreeGrafter"/>
</dbReference>
<feature type="compositionally biased region" description="Low complexity" evidence="8">
    <location>
        <begin position="701"/>
        <end position="713"/>
    </location>
</feature>
<evidence type="ECO:0000256" key="3">
    <source>
        <dbReference type="ARBA" id="ARBA00022737"/>
    </source>
</evidence>
<protein>
    <recommendedName>
        <fullName evidence="14">cGMP-dependent protein kinase interacting domain-containing protein</fullName>
    </recommendedName>
</protein>
<feature type="region of interest" description="Disordered" evidence="8">
    <location>
        <begin position="1160"/>
        <end position="1198"/>
    </location>
</feature>
<feature type="compositionally biased region" description="Low complexity" evidence="8">
    <location>
        <begin position="645"/>
        <end position="656"/>
    </location>
</feature>
<feature type="compositionally biased region" description="Low complexity" evidence="8">
    <location>
        <begin position="859"/>
        <end position="891"/>
    </location>
</feature>
<feature type="coiled-coil region" evidence="7">
    <location>
        <begin position="1241"/>
        <end position="1331"/>
    </location>
</feature>
<keyword evidence="7" id="KW-0175">Coiled coil</keyword>
<organism evidence="12 13">
    <name type="scientific">Adineta ricciae</name>
    <name type="common">Rotifer</name>
    <dbReference type="NCBI Taxonomy" id="249248"/>
    <lineage>
        <taxon>Eukaryota</taxon>
        <taxon>Metazoa</taxon>
        <taxon>Spiralia</taxon>
        <taxon>Gnathifera</taxon>
        <taxon>Rotifera</taxon>
        <taxon>Eurotatoria</taxon>
        <taxon>Bdelloidea</taxon>
        <taxon>Adinetida</taxon>
        <taxon>Adinetidae</taxon>
        <taxon>Adineta</taxon>
    </lineage>
</organism>
<feature type="region of interest" description="Disordered" evidence="8">
    <location>
        <begin position="137"/>
        <end position="159"/>
    </location>
</feature>
<dbReference type="EMBL" id="CAJNOJ010000204">
    <property type="protein sequence ID" value="CAF1285685.1"/>
    <property type="molecule type" value="Genomic_DNA"/>
</dbReference>
<dbReference type="Pfam" id="PF15898">
    <property type="entry name" value="PRKG1_interact"/>
    <property type="match status" value="1"/>
</dbReference>
<feature type="compositionally biased region" description="Low complexity" evidence="8">
    <location>
        <begin position="1167"/>
        <end position="1190"/>
    </location>
</feature>
<evidence type="ECO:0000256" key="5">
    <source>
        <dbReference type="ARBA" id="ARBA00038386"/>
    </source>
</evidence>
<feature type="compositionally biased region" description="Basic residues" evidence="8">
    <location>
        <begin position="917"/>
        <end position="928"/>
    </location>
</feature>
<keyword evidence="9" id="KW-0472">Membrane</keyword>
<dbReference type="Pfam" id="PF12796">
    <property type="entry name" value="Ank_2"/>
    <property type="match status" value="1"/>
</dbReference>
<feature type="compositionally biased region" description="Polar residues" evidence="8">
    <location>
        <begin position="714"/>
        <end position="724"/>
    </location>
</feature>
<feature type="compositionally biased region" description="Polar residues" evidence="8">
    <location>
        <begin position="828"/>
        <end position="844"/>
    </location>
</feature>
<keyword evidence="1" id="KW-0217">Developmental protein</keyword>
<comment type="similarity">
    <text evidence="5">Belongs to the NRARP family.</text>
</comment>
<keyword evidence="9" id="KW-1133">Transmembrane helix</keyword>
<dbReference type="OrthoDB" id="19014at2759"/>
<feature type="compositionally biased region" description="Polar residues" evidence="8">
    <location>
        <begin position="659"/>
        <end position="672"/>
    </location>
</feature>
<feature type="domain" description="UMOD/GP2/OIT3-like D8C" evidence="11">
    <location>
        <begin position="448"/>
        <end position="511"/>
    </location>
</feature>
<feature type="transmembrane region" description="Helical" evidence="9">
    <location>
        <begin position="46"/>
        <end position="68"/>
    </location>
</feature>
<dbReference type="Pfam" id="PF23283">
    <property type="entry name" value="D8C_UMOD"/>
    <property type="match status" value="1"/>
</dbReference>
<dbReference type="SMART" id="SM00248">
    <property type="entry name" value="ANK"/>
    <property type="match status" value="1"/>
</dbReference>
<accession>A0A815CMF2</accession>
<evidence type="ECO:0000256" key="8">
    <source>
        <dbReference type="SAM" id="MobiDB-lite"/>
    </source>
</evidence>
<evidence type="ECO:0000256" key="7">
    <source>
        <dbReference type="SAM" id="Coils"/>
    </source>
</evidence>
<sequence>MHRSTWDVPDISDLPSTRRVKSNLGELRTIRSRSRSRWCTPKRRRIALGMLGCSICGVLIATALILAITMTKKSASVDLVPAPHRHQQAAQVPPQLQPVALARLRQPVPVLLQPRRAPRVLHLLQQVVQVLHRPQPVAPAQHPHRQVPPAQRQPPPAAPALHPLQQAAQAQLRRAVPVLRQHQQVPPAQHLPQLAAQVLLRPQQAAPAQHPHRQAAPALHPLQQAAQAQLRRAVPVLRQHQQVPPAQHPPQLAAQVLLRPQHPHRQAAPVLVHHPLQQAVPAPHPLPLAVPAQHPRQPAALVLLRHQRLRLAQHPLRVQQAVLVRHPLRPAAQAQPRPQPQQLRLAQHLLRRAALAQRQHQLQQLRLGQHPHQQAAPVLLQHQQPPTTSAALPSQCSSYTTISDSTRLATSGSPSIVCDSTVFTSTPVWIRFVGAGGTMIVNSAPSTYRCNTHAPGWYTGSLPGAGGTVSGTVCYNWSGNTCNWSNSIMVTNCISFYVYRLITPPVCNLRYYVIDVLLRAGANINSVDNDGWTPLHAAAHWDKQDIIKFLLERNADIEAKNYAGQTPLDVCDGVTHELLKELKEKRPPMKSSTNETPDNITAPWKRKPVSNRTGDEHKSILRTESHNENNLETTNKTPPTPTPTPTTSAPQSSIPPSVNPTSVDENLPTCSPSIKEKLNSLQRSLHDLSNRYLKSNQDEQSNPSISTNNSSNNELTKSTPLTFEQRSKQINEKSTLNSTRPGFLVTNKYSQRTFTNPLQSLTTNNNINNDLTTREHPSSTNTPTTGAASTTTTTINIASSPTQVLDTKINRSSNETQPEVAPRRWGTTDRTVGDNTLPTPTNTGPYVRRRSGAGVNDQPTTTATSTIVSVTSSLPTVTSSPTTNVTVTSPSLLDDSTNGKRRSNLPPSRDEEAEAQRKHRSAQARRERRSTQSVTVEDIKAAEQQIKSQPMNNPDNSSTIITIPQPLTNTIETTSNATLSNNKIGAPSTPSLVNEHDIETERLQRIIEEKKEKARILSGGNEDTVETTVDASSSGGSRRLRSRFTSADTDNIVPSITANDSLNLGLSASLDSQQQQPRRRTNRVHNQRKNTGRIIWNDETKEVEIRDDSNDLVAKTSNEESHRSDDQKLQDNAQQQSTTNPSLLGSRGLISRFENIPSTSLITTKDSPNNLSPTSPTPTSTSRSIRSQSQDPSRKSLALATSLPSSNLNTLVNGMAASTPFALKKDSKENTVLPTGTTNDASAIKRLHDDAKRKIDELTQKIDRLERDIAERDQMIEKLKTSQYIESSLDKREKRAYERKISELEEELKKMDSIKADNTRLKEENAALIRVISKLSK</sequence>
<feature type="region of interest" description="Disordered" evidence="8">
    <location>
        <begin position="1017"/>
        <end position="1043"/>
    </location>
</feature>
<keyword evidence="2" id="KW-0732">Signal</keyword>
<dbReference type="InterPro" id="IPR057774">
    <property type="entry name" value="D8C_UMOD/GP2/OIT3-like"/>
</dbReference>
<keyword evidence="6" id="KW-0040">ANK repeat</keyword>
<comment type="caution">
    <text evidence="12">The sequence shown here is derived from an EMBL/GenBank/DDBJ whole genome shotgun (WGS) entry which is preliminary data.</text>
</comment>
<feature type="compositionally biased region" description="Polar residues" evidence="8">
    <location>
        <begin position="590"/>
        <end position="599"/>
    </location>
</feature>
<evidence type="ECO:0000256" key="9">
    <source>
        <dbReference type="SAM" id="Phobius"/>
    </source>
</evidence>
<dbReference type="Gene3D" id="1.25.40.20">
    <property type="entry name" value="Ankyrin repeat-containing domain"/>
    <property type="match status" value="1"/>
</dbReference>
<feature type="compositionally biased region" description="Basic and acidic residues" evidence="8">
    <location>
        <begin position="613"/>
        <end position="629"/>
    </location>
</feature>
<evidence type="ECO:0000256" key="6">
    <source>
        <dbReference type="PROSITE-ProRule" id="PRU00023"/>
    </source>
</evidence>
<dbReference type="PROSITE" id="PS50088">
    <property type="entry name" value="ANK_REPEAT"/>
    <property type="match status" value="1"/>
</dbReference>
<feature type="region of interest" description="Disordered" evidence="8">
    <location>
        <begin position="1070"/>
        <end position="1095"/>
    </location>
</feature>
<dbReference type="PROSITE" id="PS50297">
    <property type="entry name" value="ANK_REP_REGION"/>
    <property type="match status" value="1"/>
</dbReference>
<feature type="domain" description="cGMP-dependent protein kinase interacting" evidence="10">
    <location>
        <begin position="1245"/>
        <end position="1337"/>
    </location>
</feature>
<reference evidence="12" key="1">
    <citation type="submission" date="2021-02" db="EMBL/GenBank/DDBJ databases">
        <authorList>
            <person name="Nowell W R."/>
        </authorList>
    </citation>
    <scope>NUCLEOTIDE SEQUENCE</scope>
</reference>
<dbReference type="SUPFAM" id="SSF48403">
    <property type="entry name" value="Ankyrin repeat"/>
    <property type="match status" value="1"/>
</dbReference>
<keyword evidence="3" id="KW-0677">Repeat</keyword>